<dbReference type="InterPro" id="IPR013087">
    <property type="entry name" value="Znf_C2H2_type"/>
</dbReference>
<proteinExistence type="predicted"/>
<feature type="compositionally biased region" description="Polar residues" evidence="2">
    <location>
        <begin position="163"/>
        <end position="172"/>
    </location>
</feature>
<feature type="domain" description="C2H2-type" evidence="3">
    <location>
        <begin position="236"/>
        <end position="263"/>
    </location>
</feature>
<reference evidence="4" key="1">
    <citation type="submission" date="2021-07" db="EMBL/GenBank/DDBJ databases">
        <authorList>
            <person name="Catto M.A."/>
            <person name="Jacobson A."/>
            <person name="Kennedy G."/>
            <person name="Labadie P."/>
            <person name="Hunt B.G."/>
            <person name="Srinivasan R."/>
        </authorList>
    </citation>
    <scope>NUCLEOTIDE SEQUENCE</scope>
    <source>
        <strain evidence="4">PL_HMW_Pooled</strain>
        <tissue evidence="4">Head</tissue>
    </source>
</reference>
<keyword evidence="1" id="KW-0862">Zinc</keyword>
<gene>
    <name evidence="4" type="ORF">KUF71_009432</name>
</gene>
<dbReference type="EMBL" id="JAHWGI010000990">
    <property type="protein sequence ID" value="KAK3920145.1"/>
    <property type="molecule type" value="Genomic_DNA"/>
</dbReference>
<evidence type="ECO:0000313" key="5">
    <source>
        <dbReference type="Proteomes" id="UP001219518"/>
    </source>
</evidence>
<keyword evidence="1" id="KW-0863">Zinc-finger</keyword>
<keyword evidence="1" id="KW-0479">Metal-binding</keyword>
<accession>A0AAE1HGG0</accession>
<dbReference type="PROSITE" id="PS00028">
    <property type="entry name" value="ZINC_FINGER_C2H2_1"/>
    <property type="match status" value="1"/>
</dbReference>
<organism evidence="4 5">
    <name type="scientific">Frankliniella fusca</name>
    <dbReference type="NCBI Taxonomy" id="407009"/>
    <lineage>
        <taxon>Eukaryota</taxon>
        <taxon>Metazoa</taxon>
        <taxon>Ecdysozoa</taxon>
        <taxon>Arthropoda</taxon>
        <taxon>Hexapoda</taxon>
        <taxon>Insecta</taxon>
        <taxon>Pterygota</taxon>
        <taxon>Neoptera</taxon>
        <taxon>Paraneoptera</taxon>
        <taxon>Thysanoptera</taxon>
        <taxon>Terebrantia</taxon>
        <taxon>Thripoidea</taxon>
        <taxon>Thripidae</taxon>
        <taxon>Frankliniella</taxon>
    </lineage>
</organism>
<evidence type="ECO:0000259" key="3">
    <source>
        <dbReference type="PROSITE" id="PS50157"/>
    </source>
</evidence>
<feature type="region of interest" description="Disordered" evidence="2">
    <location>
        <begin position="83"/>
        <end position="105"/>
    </location>
</feature>
<evidence type="ECO:0000256" key="2">
    <source>
        <dbReference type="SAM" id="MobiDB-lite"/>
    </source>
</evidence>
<dbReference type="Proteomes" id="UP001219518">
    <property type="component" value="Unassembled WGS sequence"/>
</dbReference>
<dbReference type="PROSITE" id="PS50157">
    <property type="entry name" value="ZINC_FINGER_C2H2_2"/>
    <property type="match status" value="1"/>
</dbReference>
<evidence type="ECO:0000256" key="1">
    <source>
        <dbReference type="PROSITE-ProRule" id="PRU00042"/>
    </source>
</evidence>
<comment type="caution">
    <text evidence="4">The sequence shown here is derived from an EMBL/GenBank/DDBJ whole genome shotgun (WGS) entry which is preliminary data.</text>
</comment>
<dbReference type="GO" id="GO:0008270">
    <property type="term" value="F:zinc ion binding"/>
    <property type="evidence" value="ECO:0007669"/>
    <property type="project" value="UniProtKB-KW"/>
</dbReference>
<evidence type="ECO:0000313" key="4">
    <source>
        <dbReference type="EMBL" id="KAK3920145.1"/>
    </source>
</evidence>
<dbReference type="AlphaFoldDB" id="A0AAE1HGG0"/>
<dbReference type="SUPFAM" id="SSF57667">
    <property type="entry name" value="beta-beta-alpha zinc fingers"/>
    <property type="match status" value="1"/>
</dbReference>
<sequence>MKFAINSLKVQDNLSKIAKELPLTATDICKSFMKNYVAEPVIVNDTVASLTNQEVTEMEVQVDPMVFLEDDQIDESVPTNETIFDTNNHLPENGEDINVPKENENSTISNCPEAMSNSGTELIEEKQSLAHHFVSEDIVMSKKPLKTEQEVEKSQVSQEPQENSTPGSTETPLENKKQDLIGCIQISKQDVEVSKEITAAVPLILKKVKRGGNIKKSLKKSDFKSLPSENIKCITYTCPICKKVLMKKSLFKTHLETHKTDHKYACEICLRVFT</sequence>
<dbReference type="InterPro" id="IPR036236">
    <property type="entry name" value="Znf_C2H2_sf"/>
</dbReference>
<dbReference type="Gene3D" id="3.30.160.60">
    <property type="entry name" value="Classic Zinc Finger"/>
    <property type="match status" value="1"/>
</dbReference>
<feature type="region of interest" description="Disordered" evidence="2">
    <location>
        <begin position="145"/>
        <end position="174"/>
    </location>
</feature>
<reference evidence="4" key="2">
    <citation type="journal article" date="2023" name="BMC Genomics">
        <title>Pest status, molecular evolution, and epigenetic factors derived from the genome assembly of Frankliniella fusca, a thysanopteran phytovirus vector.</title>
        <authorList>
            <person name="Catto M.A."/>
            <person name="Labadie P.E."/>
            <person name="Jacobson A.L."/>
            <person name="Kennedy G.G."/>
            <person name="Srinivasan R."/>
            <person name="Hunt B.G."/>
        </authorList>
    </citation>
    <scope>NUCLEOTIDE SEQUENCE</scope>
    <source>
        <strain evidence="4">PL_HMW_Pooled</strain>
    </source>
</reference>
<dbReference type="Pfam" id="PF12874">
    <property type="entry name" value="zf-met"/>
    <property type="match status" value="1"/>
</dbReference>
<name>A0AAE1HGG0_9NEOP</name>
<keyword evidence="5" id="KW-1185">Reference proteome</keyword>
<protein>
    <submittedName>
        <fullName evidence="4">Zinc finger and BTB domain-containing protein 49</fullName>
    </submittedName>
</protein>